<feature type="region of interest" description="Disordered" evidence="1">
    <location>
        <begin position="1"/>
        <end position="20"/>
    </location>
</feature>
<evidence type="ECO:0000313" key="2">
    <source>
        <dbReference type="EMBL" id="OMO61470.1"/>
    </source>
</evidence>
<sequence length="20" mass="2104">MATPAALLEKINQTQTSSSL</sequence>
<dbReference type="EMBL" id="AWWV01013448">
    <property type="protein sequence ID" value="OMO61470.1"/>
    <property type="molecule type" value="Genomic_DNA"/>
</dbReference>
<keyword evidence="3" id="KW-1185">Reference proteome</keyword>
<name>A0A1R3GTZ2_COCAP</name>
<protein>
    <submittedName>
        <fullName evidence="2">Uncharacterized protein</fullName>
    </submittedName>
</protein>
<reference evidence="2 3" key="1">
    <citation type="submission" date="2013-09" db="EMBL/GenBank/DDBJ databases">
        <title>Corchorus capsularis genome sequencing.</title>
        <authorList>
            <person name="Alam M."/>
            <person name="Haque M.S."/>
            <person name="Islam M.S."/>
            <person name="Emdad E.M."/>
            <person name="Islam M.M."/>
            <person name="Ahmed B."/>
            <person name="Halim A."/>
            <person name="Hossen Q.M.M."/>
            <person name="Hossain M.Z."/>
            <person name="Ahmed R."/>
            <person name="Khan M.M."/>
            <person name="Islam R."/>
            <person name="Rashid M.M."/>
            <person name="Khan S.A."/>
            <person name="Rahman M.S."/>
            <person name="Alam M."/>
        </authorList>
    </citation>
    <scope>NUCLEOTIDE SEQUENCE [LARGE SCALE GENOMIC DNA]</scope>
    <source>
        <strain evidence="3">cv. CVL-1</strain>
        <tissue evidence="2">Whole seedling</tissue>
    </source>
</reference>
<proteinExistence type="predicted"/>
<gene>
    <name evidence="2" type="ORF">CCACVL1_23495</name>
</gene>
<evidence type="ECO:0000313" key="3">
    <source>
        <dbReference type="Proteomes" id="UP000188268"/>
    </source>
</evidence>
<accession>A0A1R3GTZ2</accession>
<comment type="caution">
    <text evidence="2">The sequence shown here is derived from an EMBL/GenBank/DDBJ whole genome shotgun (WGS) entry which is preliminary data.</text>
</comment>
<feature type="compositionally biased region" description="Polar residues" evidence="1">
    <location>
        <begin position="11"/>
        <end position="20"/>
    </location>
</feature>
<evidence type="ECO:0000256" key="1">
    <source>
        <dbReference type="SAM" id="MobiDB-lite"/>
    </source>
</evidence>
<dbReference type="AlphaFoldDB" id="A0A1R3GTZ2"/>
<organism evidence="2 3">
    <name type="scientific">Corchorus capsularis</name>
    <name type="common">Jute</name>
    <dbReference type="NCBI Taxonomy" id="210143"/>
    <lineage>
        <taxon>Eukaryota</taxon>
        <taxon>Viridiplantae</taxon>
        <taxon>Streptophyta</taxon>
        <taxon>Embryophyta</taxon>
        <taxon>Tracheophyta</taxon>
        <taxon>Spermatophyta</taxon>
        <taxon>Magnoliopsida</taxon>
        <taxon>eudicotyledons</taxon>
        <taxon>Gunneridae</taxon>
        <taxon>Pentapetalae</taxon>
        <taxon>rosids</taxon>
        <taxon>malvids</taxon>
        <taxon>Malvales</taxon>
        <taxon>Malvaceae</taxon>
        <taxon>Grewioideae</taxon>
        <taxon>Apeibeae</taxon>
        <taxon>Corchorus</taxon>
    </lineage>
</organism>
<dbReference type="Proteomes" id="UP000188268">
    <property type="component" value="Unassembled WGS sequence"/>
</dbReference>